<evidence type="ECO:0000256" key="2">
    <source>
        <dbReference type="ARBA" id="ARBA00022692"/>
    </source>
</evidence>
<accession>A0A0F7U767</accession>
<proteinExistence type="predicted"/>
<dbReference type="InterPro" id="IPR027359">
    <property type="entry name" value="Volt_channel_dom_sf"/>
</dbReference>
<gene>
    <name evidence="7" type="ORF">BN1204_008030</name>
</gene>
<feature type="domain" description="Ion transport" evidence="6">
    <location>
        <begin position="67"/>
        <end position="185"/>
    </location>
</feature>
<keyword evidence="3 5" id="KW-1133">Transmembrane helix</keyword>
<evidence type="ECO:0000256" key="3">
    <source>
        <dbReference type="ARBA" id="ARBA00022989"/>
    </source>
</evidence>
<evidence type="ECO:0000256" key="5">
    <source>
        <dbReference type="SAM" id="Phobius"/>
    </source>
</evidence>
<comment type="subcellular location">
    <subcellularLocation>
        <location evidence="1">Membrane</location>
        <topology evidence="1">Multi-pass membrane protein</topology>
    </subcellularLocation>
</comment>
<dbReference type="InterPro" id="IPR005821">
    <property type="entry name" value="Ion_trans_dom"/>
</dbReference>
<evidence type="ECO:0000313" key="7">
    <source>
        <dbReference type="EMBL" id="CEL64936.1"/>
    </source>
</evidence>
<dbReference type="EMBL" id="LN714477">
    <property type="protein sequence ID" value="CEL64936.1"/>
    <property type="molecule type" value="Genomic_DNA"/>
</dbReference>
<evidence type="ECO:0000259" key="6">
    <source>
        <dbReference type="Pfam" id="PF00520"/>
    </source>
</evidence>
<dbReference type="AlphaFoldDB" id="A0A0F7U767"/>
<protein>
    <recommendedName>
        <fullName evidence="6">Ion transport domain-containing protein</fullName>
    </recommendedName>
</protein>
<evidence type="ECO:0000256" key="1">
    <source>
        <dbReference type="ARBA" id="ARBA00004141"/>
    </source>
</evidence>
<dbReference type="Gene3D" id="1.20.120.350">
    <property type="entry name" value="Voltage-gated potassium channels. Chain C"/>
    <property type="match status" value="1"/>
</dbReference>
<keyword evidence="2 5" id="KW-0812">Transmembrane</keyword>
<dbReference type="GO" id="GO:0005216">
    <property type="term" value="F:monoatomic ion channel activity"/>
    <property type="evidence" value="ECO:0007669"/>
    <property type="project" value="InterPro"/>
</dbReference>
<name>A0A0F7U767_NEOCL</name>
<dbReference type="PANTHER" id="PTHR38483:SF1">
    <property type="entry name" value="ION TRANSPORT DOMAIN-CONTAINING PROTEIN"/>
    <property type="match status" value="1"/>
</dbReference>
<evidence type="ECO:0000256" key="4">
    <source>
        <dbReference type="ARBA" id="ARBA00023136"/>
    </source>
</evidence>
<dbReference type="Pfam" id="PF00520">
    <property type="entry name" value="Ion_trans"/>
    <property type="match status" value="1"/>
</dbReference>
<dbReference type="GO" id="GO:0016020">
    <property type="term" value="C:membrane"/>
    <property type="evidence" value="ECO:0007669"/>
    <property type="project" value="UniProtKB-SubCell"/>
</dbReference>
<feature type="transmembrane region" description="Helical" evidence="5">
    <location>
        <begin position="137"/>
        <end position="157"/>
    </location>
</feature>
<sequence>MPAGEDDLGGAASASSAVFGRVGSVSRGAEQRPLLPEVERRKSKMLLSVQADAGKGFVFAVRLSKWYIFYCALMALATLGLVIYMIADVHVKGHSMPIWAVAVDGVITVTLCVETALDIHFIGHRFWGSGWHVFDFAVALTSLVSWILLLLEVVGVIKNFDQFVTILLLTCRYTAQAVRIIRFVRTGAEAQDVQTAVEEQPIIFDPHAASAGRVFGNEFEANDQHVRVDAM</sequence>
<keyword evidence="4 5" id="KW-0472">Membrane</keyword>
<reference evidence="7" key="1">
    <citation type="journal article" date="2015" name="PLoS ONE">
        <title>Comprehensive Evaluation of Toxoplasma gondii VEG and Neospora caninum LIV Genomes with Tachyzoite Stage Transcriptome and Proteome Defines Novel Transcript Features.</title>
        <authorList>
            <person name="Ramaprasad A."/>
            <person name="Mourier T."/>
            <person name="Naeem R."/>
            <person name="Malas T.B."/>
            <person name="Moussa E."/>
            <person name="Panigrahi A."/>
            <person name="Vermont S.J."/>
            <person name="Otto T.D."/>
            <person name="Wastling J."/>
            <person name="Pain A."/>
        </authorList>
    </citation>
    <scope>NUCLEOTIDE SEQUENCE</scope>
    <source>
        <strain evidence="7">Liverpool</strain>
    </source>
</reference>
<feature type="transmembrane region" description="Helical" evidence="5">
    <location>
        <begin position="67"/>
        <end position="86"/>
    </location>
</feature>
<dbReference type="PANTHER" id="PTHR38483">
    <property type="entry name" value="CHROMOSOME 1, WHOLE GENOME SHOTGUN SEQUENCE"/>
    <property type="match status" value="1"/>
</dbReference>
<dbReference type="SUPFAM" id="SSF81324">
    <property type="entry name" value="Voltage-gated potassium channels"/>
    <property type="match status" value="1"/>
</dbReference>
<feature type="transmembrane region" description="Helical" evidence="5">
    <location>
        <begin position="98"/>
        <end position="117"/>
    </location>
</feature>
<organism evidence="7">
    <name type="scientific">Neospora caninum (strain Liverpool)</name>
    <dbReference type="NCBI Taxonomy" id="572307"/>
    <lineage>
        <taxon>Eukaryota</taxon>
        <taxon>Sar</taxon>
        <taxon>Alveolata</taxon>
        <taxon>Apicomplexa</taxon>
        <taxon>Conoidasida</taxon>
        <taxon>Coccidia</taxon>
        <taxon>Eucoccidiorida</taxon>
        <taxon>Eimeriorina</taxon>
        <taxon>Sarcocystidae</taxon>
        <taxon>Neospora</taxon>
    </lineage>
</organism>